<dbReference type="GO" id="GO:0010181">
    <property type="term" value="F:FMN binding"/>
    <property type="evidence" value="ECO:0007669"/>
    <property type="project" value="TreeGrafter"/>
</dbReference>
<keyword evidence="5" id="KW-0408">Iron</keyword>
<feature type="transmembrane region" description="Helical" evidence="7">
    <location>
        <begin position="44"/>
        <end position="63"/>
    </location>
</feature>
<protein>
    <recommendedName>
        <fullName evidence="8">Ferric oxidoreductase domain-containing protein</fullName>
    </recommendedName>
</protein>
<accession>A0A381QYP7</accession>
<keyword evidence="4 7" id="KW-1133">Transmembrane helix</keyword>
<dbReference type="InterPro" id="IPR013130">
    <property type="entry name" value="Fe3_Rdtase_TM_dom"/>
</dbReference>
<evidence type="ECO:0000256" key="5">
    <source>
        <dbReference type="ARBA" id="ARBA00023004"/>
    </source>
</evidence>
<name>A0A381QYP7_9ZZZZ</name>
<gene>
    <name evidence="9" type="ORF">METZ01_LOCUS37134</name>
</gene>
<keyword evidence="6 7" id="KW-0472">Membrane</keyword>
<dbReference type="EMBL" id="UINC01001588">
    <property type="protein sequence ID" value="SUZ84280.1"/>
    <property type="molecule type" value="Genomic_DNA"/>
</dbReference>
<feature type="transmembrane region" description="Helical" evidence="7">
    <location>
        <begin position="75"/>
        <end position="97"/>
    </location>
</feature>
<dbReference type="GO" id="GO:0020037">
    <property type="term" value="F:heme binding"/>
    <property type="evidence" value="ECO:0007669"/>
    <property type="project" value="TreeGrafter"/>
</dbReference>
<dbReference type="Pfam" id="PF01794">
    <property type="entry name" value="Ferric_reduct"/>
    <property type="match status" value="1"/>
</dbReference>
<feature type="transmembrane region" description="Helical" evidence="7">
    <location>
        <begin position="109"/>
        <end position="127"/>
    </location>
</feature>
<evidence type="ECO:0000256" key="1">
    <source>
        <dbReference type="ARBA" id="ARBA00004141"/>
    </source>
</evidence>
<proteinExistence type="inferred from homology"/>
<organism evidence="9">
    <name type="scientific">marine metagenome</name>
    <dbReference type="NCBI Taxonomy" id="408172"/>
    <lineage>
        <taxon>unclassified sequences</taxon>
        <taxon>metagenomes</taxon>
        <taxon>ecological metagenomes</taxon>
    </lineage>
</organism>
<evidence type="ECO:0000313" key="9">
    <source>
        <dbReference type="EMBL" id="SUZ84280.1"/>
    </source>
</evidence>
<evidence type="ECO:0000256" key="4">
    <source>
        <dbReference type="ARBA" id="ARBA00022989"/>
    </source>
</evidence>
<feature type="domain" description="Ferric oxidoreductase" evidence="8">
    <location>
        <begin position="43"/>
        <end position="157"/>
    </location>
</feature>
<feature type="transmembrane region" description="Helical" evidence="7">
    <location>
        <begin position="148"/>
        <end position="166"/>
    </location>
</feature>
<comment type="subcellular location">
    <subcellularLocation>
        <location evidence="1">Membrane</location>
        <topology evidence="1">Multi-pass membrane protein</topology>
    </subcellularLocation>
</comment>
<dbReference type="AlphaFoldDB" id="A0A381QYP7"/>
<dbReference type="PANTHER" id="PTHR36964:SF1">
    <property type="entry name" value="PROTEIN-METHIONINE-SULFOXIDE REDUCTASE HEME-BINDING SUBUNIT MSRQ"/>
    <property type="match status" value="1"/>
</dbReference>
<dbReference type="GO" id="GO:0005886">
    <property type="term" value="C:plasma membrane"/>
    <property type="evidence" value="ECO:0007669"/>
    <property type="project" value="TreeGrafter"/>
</dbReference>
<dbReference type="InterPro" id="IPR022837">
    <property type="entry name" value="MsrQ-like"/>
</dbReference>
<dbReference type="HAMAP" id="MF_01207">
    <property type="entry name" value="MsrQ"/>
    <property type="match status" value="1"/>
</dbReference>
<evidence type="ECO:0000256" key="6">
    <source>
        <dbReference type="ARBA" id="ARBA00023136"/>
    </source>
</evidence>
<evidence type="ECO:0000256" key="7">
    <source>
        <dbReference type="SAM" id="Phobius"/>
    </source>
</evidence>
<dbReference type="PANTHER" id="PTHR36964">
    <property type="entry name" value="PROTEIN-METHIONINE-SULFOXIDE REDUCTASE HEME-BINDING SUBUNIT MSRQ"/>
    <property type="match status" value="1"/>
</dbReference>
<keyword evidence="2" id="KW-0813">Transport</keyword>
<feature type="transmembrane region" description="Helical" evidence="7">
    <location>
        <begin position="172"/>
        <end position="188"/>
    </location>
</feature>
<dbReference type="GO" id="GO:0016679">
    <property type="term" value="F:oxidoreductase activity, acting on diphenols and related substances as donors"/>
    <property type="evidence" value="ECO:0007669"/>
    <property type="project" value="TreeGrafter"/>
</dbReference>
<evidence type="ECO:0000259" key="8">
    <source>
        <dbReference type="Pfam" id="PF01794"/>
    </source>
</evidence>
<reference evidence="9" key="1">
    <citation type="submission" date="2018-05" db="EMBL/GenBank/DDBJ databases">
        <authorList>
            <person name="Lanie J.A."/>
            <person name="Ng W.-L."/>
            <person name="Kazmierczak K.M."/>
            <person name="Andrzejewski T.M."/>
            <person name="Davidsen T.M."/>
            <person name="Wayne K.J."/>
            <person name="Tettelin H."/>
            <person name="Glass J.I."/>
            <person name="Rusch D."/>
            <person name="Podicherti R."/>
            <person name="Tsui H.-C.T."/>
            <person name="Winkler M.E."/>
        </authorList>
    </citation>
    <scope>NUCLEOTIDE SEQUENCE</scope>
</reference>
<evidence type="ECO:0000256" key="3">
    <source>
        <dbReference type="ARBA" id="ARBA00022692"/>
    </source>
</evidence>
<sequence>MSVRRVKLCVFAACLIPLGLLVWRAVMGDLTANPIEYITHRTGDWTLRFLLLTLAVTPLRKLMGWSQLASFRRMLGLFAFFYATLHFSTYLVLDFFFDFELILDDVIERRYVTAGFFGFVSLVPLAATSTKAMIRRLGGERWRSLHRLAYVAAVAGVVHYFWLVKIDVLPPLTYAVILAVLLGSRVWFRYTNHRVGRASATGRDRGVPTDADLAG</sequence>
<evidence type="ECO:0000256" key="2">
    <source>
        <dbReference type="ARBA" id="ARBA00022448"/>
    </source>
</evidence>
<keyword evidence="3 7" id="KW-0812">Transmembrane</keyword>